<keyword evidence="14" id="KW-0460">Magnesium</keyword>
<keyword evidence="21" id="KW-0511">Multifunctional enzyme</keyword>
<keyword evidence="19" id="KW-0917">Virion maturation</keyword>
<evidence type="ECO:0000256" key="18">
    <source>
        <dbReference type="ARBA" id="ARBA00022932"/>
    </source>
</evidence>
<comment type="caution">
    <text evidence="25">The sequence shown here is derived from an EMBL/GenBank/DDBJ whole genome shotgun (WGS) entry which is preliminary data.</text>
</comment>
<keyword evidence="20" id="KW-0233">DNA recombination</keyword>
<evidence type="ECO:0000256" key="16">
    <source>
        <dbReference type="ARBA" id="ARBA00022908"/>
    </source>
</evidence>
<dbReference type="GO" id="GO:0004519">
    <property type="term" value="F:endonuclease activity"/>
    <property type="evidence" value="ECO:0007669"/>
    <property type="project" value="UniProtKB-KW"/>
</dbReference>
<dbReference type="PANTHER" id="PTHR42648:SF11">
    <property type="entry name" value="TRANSPOSON TY4-P GAG-POL POLYPROTEIN"/>
    <property type="match status" value="1"/>
</dbReference>
<comment type="catalytic activity">
    <reaction evidence="23">
        <text>DNA(n) + a 2'-deoxyribonucleoside 5'-triphosphate = DNA(n+1) + diphosphate</text>
        <dbReference type="Rhea" id="RHEA:22508"/>
        <dbReference type="Rhea" id="RHEA-COMP:17339"/>
        <dbReference type="Rhea" id="RHEA-COMP:17340"/>
        <dbReference type="ChEBI" id="CHEBI:33019"/>
        <dbReference type="ChEBI" id="CHEBI:61560"/>
        <dbReference type="ChEBI" id="CHEBI:173112"/>
        <dbReference type="EC" id="2.7.7.7"/>
    </reaction>
</comment>
<feature type="domain" description="Integrase catalytic" evidence="24">
    <location>
        <begin position="253"/>
        <end position="418"/>
    </location>
</feature>
<dbReference type="GO" id="GO:0008270">
    <property type="term" value="F:zinc ion binding"/>
    <property type="evidence" value="ECO:0007669"/>
    <property type="project" value="InterPro"/>
</dbReference>
<keyword evidence="7" id="KW-0540">Nuclease</keyword>
<dbReference type="InterPro" id="IPR043502">
    <property type="entry name" value="DNA/RNA_pol_sf"/>
</dbReference>
<evidence type="ECO:0000256" key="6">
    <source>
        <dbReference type="ARBA" id="ARBA00022695"/>
    </source>
</evidence>
<reference evidence="25 26" key="1">
    <citation type="submission" date="2017-11" db="EMBL/GenBank/DDBJ databases">
        <title>De novo assembly and phasing of dikaryotic genomes from two isolates of Puccinia coronata f. sp. avenae, the causal agent of oat crown rust.</title>
        <authorList>
            <person name="Miller M.E."/>
            <person name="Zhang Y."/>
            <person name="Omidvar V."/>
            <person name="Sperschneider J."/>
            <person name="Schwessinger B."/>
            <person name="Raley C."/>
            <person name="Palmer J.M."/>
            <person name="Garnica D."/>
            <person name="Upadhyaya N."/>
            <person name="Rathjen J."/>
            <person name="Taylor J.M."/>
            <person name="Park R.F."/>
            <person name="Dodds P.N."/>
            <person name="Hirsch C.D."/>
            <person name="Kianian S.F."/>
            <person name="Figueroa M."/>
        </authorList>
    </citation>
    <scope>NUCLEOTIDE SEQUENCE [LARGE SCALE GENOMIC DNA]</scope>
    <source>
        <strain evidence="25">12NC29</strain>
    </source>
</reference>
<keyword evidence="5" id="KW-0645">Protease</keyword>
<dbReference type="SUPFAM" id="SSF56672">
    <property type="entry name" value="DNA/RNA polymerases"/>
    <property type="match status" value="1"/>
</dbReference>
<dbReference type="GO" id="GO:0015074">
    <property type="term" value="P:DNA integration"/>
    <property type="evidence" value="ECO:0007669"/>
    <property type="project" value="UniProtKB-KW"/>
</dbReference>
<evidence type="ECO:0000256" key="5">
    <source>
        <dbReference type="ARBA" id="ARBA00022670"/>
    </source>
</evidence>
<dbReference type="GO" id="GO:0003723">
    <property type="term" value="F:RNA binding"/>
    <property type="evidence" value="ECO:0007669"/>
    <property type="project" value="UniProtKB-KW"/>
</dbReference>
<dbReference type="Proteomes" id="UP000235388">
    <property type="component" value="Unassembled WGS sequence"/>
</dbReference>
<evidence type="ECO:0000256" key="17">
    <source>
        <dbReference type="ARBA" id="ARBA00022918"/>
    </source>
</evidence>
<evidence type="ECO:0000256" key="8">
    <source>
        <dbReference type="ARBA" id="ARBA00022723"/>
    </source>
</evidence>
<dbReference type="InterPro" id="IPR039537">
    <property type="entry name" value="Retrotran_Ty1/copia-like"/>
</dbReference>
<dbReference type="EMBL" id="PGCJ01000374">
    <property type="protein sequence ID" value="PLW30548.1"/>
    <property type="molecule type" value="Genomic_DNA"/>
</dbReference>
<keyword evidence="11" id="KW-0255">Endonuclease</keyword>
<comment type="catalytic activity">
    <reaction evidence="22">
        <text>DNA(n) + a 2'-deoxyribonucleoside 5'-triphosphate = DNA(n+1) + diphosphate</text>
        <dbReference type="Rhea" id="RHEA:22508"/>
        <dbReference type="Rhea" id="RHEA-COMP:17339"/>
        <dbReference type="Rhea" id="RHEA-COMP:17340"/>
        <dbReference type="ChEBI" id="CHEBI:33019"/>
        <dbReference type="ChEBI" id="CHEBI:61560"/>
        <dbReference type="ChEBI" id="CHEBI:173112"/>
        <dbReference type="EC" id="2.7.7.49"/>
    </reaction>
</comment>
<dbReference type="GO" id="GO:0003964">
    <property type="term" value="F:RNA-directed DNA polymerase activity"/>
    <property type="evidence" value="ECO:0007669"/>
    <property type="project" value="UniProtKB-KW"/>
</dbReference>
<dbReference type="GO" id="GO:0032196">
    <property type="term" value="P:transposition"/>
    <property type="evidence" value="ECO:0007669"/>
    <property type="project" value="UniProtKB-KW"/>
</dbReference>
<evidence type="ECO:0000256" key="19">
    <source>
        <dbReference type="ARBA" id="ARBA00023113"/>
    </source>
</evidence>
<evidence type="ECO:0000259" key="24">
    <source>
        <dbReference type="PROSITE" id="PS50994"/>
    </source>
</evidence>
<dbReference type="Pfam" id="PF22936">
    <property type="entry name" value="Pol_BBD"/>
    <property type="match status" value="1"/>
</dbReference>
<evidence type="ECO:0000256" key="9">
    <source>
        <dbReference type="ARBA" id="ARBA00022741"/>
    </source>
</evidence>
<evidence type="ECO:0000256" key="4">
    <source>
        <dbReference type="ARBA" id="ARBA00022664"/>
    </source>
</evidence>
<dbReference type="InterPro" id="IPR057670">
    <property type="entry name" value="SH3_retrovirus"/>
</dbReference>
<evidence type="ECO:0000313" key="26">
    <source>
        <dbReference type="Proteomes" id="UP000235388"/>
    </source>
</evidence>
<keyword evidence="4" id="KW-0507">mRNA processing</keyword>
<evidence type="ECO:0000256" key="12">
    <source>
        <dbReference type="ARBA" id="ARBA00022801"/>
    </source>
</evidence>
<evidence type="ECO:0000256" key="3">
    <source>
        <dbReference type="ARBA" id="ARBA00022612"/>
    </source>
</evidence>
<dbReference type="GO" id="GO:0006310">
    <property type="term" value="P:DNA recombination"/>
    <property type="evidence" value="ECO:0007669"/>
    <property type="project" value="UniProtKB-KW"/>
</dbReference>
<keyword evidence="18" id="KW-0808">Transferase</keyword>
<dbReference type="GO" id="GO:0005524">
    <property type="term" value="F:ATP binding"/>
    <property type="evidence" value="ECO:0007669"/>
    <property type="project" value="UniProtKB-KW"/>
</dbReference>
<dbReference type="InterPro" id="IPR036875">
    <property type="entry name" value="Znf_CCHC_sf"/>
</dbReference>
<dbReference type="AlphaFoldDB" id="A0A2N5TYL4"/>
<keyword evidence="10" id="KW-0064">Aspartyl protease</keyword>
<dbReference type="Pfam" id="PF07727">
    <property type="entry name" value="RVT_2"/>
    <property type="match status" value="2"/>
</dbReference>
<keyword evidence="6" id="KW-0548">Nucleotidyltransferase</keyword>
<evidence type="ECO:0000313" key="25">
    <source>
        <dbReference type="EMBL" id="PLW30548.1"/>
    </source>
</evidence>
<name>A0A2N5TYL4_9BASI</name>
<dbReference type="GO" id="GO:0006397">
    <property type="term" value="P:mRNA processing"/>
    <property type="evidence" value="ECO:0007669"/>
    <property type="project" value="UniProtKB-KW"/>
</dbReference>
<evidence type="ECO:0000256" key="13">
    <source>
        <dbReference type="ARBA" id="ARBA00022840"/>
    </source>
</evidence>
<accession>A0A2N5TYL4</accession>
<dbReference type="InterPro" id="IPR012337">
    <property type="entry name" value="RNaseH-like_sf"/>
</dbReference>
<dbReference type="InterPro" id="IPR001878">
    <property type="entry name" value="Znf_CCHC"/>
</dbReference>
<dbReference type="GO" id="GO:0005634">
    <property type="term" value="C:nucleus"/>
    <property type="evidence" value="ECO:0007669"/>
    <property type="project" value="UniProtKB-ARBA"/>
</dbReference>
<dbReference type="InterPro" id="IPR036397">
    <property type="entry name" value="RNaseH_sf"/>
</dbReference>
<keyword evidence="16" id="KW-0229">DNA integration</keyword>
<keyword evidence="15" id="KW-0694">RNA-binding</keyword>
<dbReference type="InterPro" id="IPR013103">
    <property type="entry name" value="RVT_2"/>
</dbReference>
<evidence type="ECO:0000256" key="10">
    <source>
        <dbReference type="ARBA" id="ARBA00022750"/>
    </source>
</evidence>
<dbReference type="SMART" id="SM00343">
    <property type="entry name" value="ZnF_C2HC"/>
    <property type="match status" value="1"/>
</dbReference>
<protein>
    <recommendedName>
        <fullName evidence="24">Integrase catalytic domain-containing protein</fullName>
    </recommendedName>
</protein>
<keyword evidence="8" id="KW-0479">Metal-binding</keyword>
<sequence>MAEKGSTCNYCNRTGHWASNCRTLVRDIQSGKLQFDQSGKNKTDVVRVRAIDTNAIASDTVLVDSGASACVSGDSPYFTLESRLTTPIPVLLASGKPSMSLTGVGSLKIPTPSGTIRIKNVYHQPSIPYVILSLGLLTSNRFRPVFDNNCDMKLVHHNRIFHTTFSNYCWNLITSKPNPTPHNITLQSMSSKPSMECVKWHERLGHANDKVVQQFIQRFVPKDIRPQWTPFFCEKCYMAKSTGRRFLPPSIVPKKDPLDMVVSDVMGPFDPDVHGFKFTVTLRDHASMFTFVSPMHTKADVPERLKVWFDTLFTHLGRYPKFLQCDNGGEIISKRFETVLNDRGITLVTSAPYHPEENGEAERVNRTINDMARVILNNSNLPFEFWSFAQQSAAYIHNRIPHTRISPKTPIELLFGQQPVLEYLYPFGARALVFKPSNKRDNKFSPRAEECFLVGYPPSGKGWIFYNRELRTLTQSANAIFPDFLQLPLPNVEVVNQQLPIEIRELRLGKVPTDEIAAAQDQAVQSLPVRSDVAIPQSIHQALSGTYSNEWRQAAEQELIQLDKLGVWSVVEPLKKIKVIGARWVFALKRDPHGEINKFKARYVARGFNQRPGQDCGNTYAPTASLATLRLLLSISVQKGHTTHSFDVSSAYLYSPIDEEVYVKPPTKLQPDLKGKVLRLKKALYGTKQAGRSQDQAVQSLPVRSDVAIPQSIHQALSGTYSNEWRQAAEQELIQLDKLGVWSVVEPLKKIKVIGARWVFALKRDPHGEINKFKARYVARGFNQRPGQDCGNTYAPTASLATLRLLLSISVQKGHTTHSFDVSSAYLYSPIDEEVYVKPPTKLQPDLKGKVLRLKKALYGTKQAGRCWWLHFKQILSKLEFTASEVESSLYVYTRGDVSIFIWIHVDDGLVVSNSTEALTDLRSKLTEHLDVKWKTSVDQIVGLNVHQDLPNMYLKQHLLANQVVDGYNR</sequence>
<proteinExistence type="predicted"/>
<dbReference type="SUPFAM" id="SSF57756">
    <property type="entry name" value="Retrovirus zinc finger-like domains"/>
    <property type="match status" value="1"/>
</dbReference>
<dbReference type="InterPro" id="IPR001584">
    <property type="entry name" value="Integrase_cat-core"/>
</dbReference>
<keyword evidence="12" id="KW-0378">Hydrolase</keyword>
<comment type="function">
    <text evidence="1">The aspartyl protease (PR) mediates the proteolytic cleavages of the Gag and Gag-Pol polyproteins after assembly of the VLP.</text>
</comment>
<dbReference type="STRING" id="200324.A0A2N5TYL4"/>
<keyword evidence="9" id="KW-0547">Nucleotide-binding</keyword>
<keyword evidence="13" id="KW-0067">ATP-binding</keyword>
<evidence type="ECO:0000256" key="11">
    <source>
        <dbReference type="ARBA" id="ARBA00022759"/>
    </source>
</evidence>
<evidence type="ECO:0000256" key="14">
    <source>
        <dbReference type="ARBA" id="ARBA00022842"/>
    </source>
</evidence>
<evidence type="ECO:0000256" key="7">
    <source>
        <dbReference type="ARBA" id="ARBA00022722"/>
    </source>
</evidence>
<keyword evidence="3" id="KW-1188">Viral release from host cell</keyword>
<evidence type="ECO:0000256" key="22">
    <source>
        <dbReference type="ARBA" id="ARBA00048173"/>
    </source>
</evidence>
<dbReference type="Gene3D" id="4.10.60.10">
    <property type="entry name" value="Zinc finger, CCHC-type"/>
    <property type="match status" value="1"/>
</dbReference>
<dbReference type="GO" id="GO:0004190">
    <property type="term" value="F:aspartic-type endopeptidase activity"/>
    <property type="evidence" value="ECO:0007669"/>
    <property type="project" value="UniProtKB-KW"/>
</dbReference>
<keyword evidence="2" id="KW-0815">Transposition</keyword>
<dbReference type="GO" id="GO:0003887">
    <property type="term" value="F:DNA-directed DNA polymerase activity"/>
    <property type="evidence" value="ECO:0007669"/>
    <property type="project" value="UniProtKB-KW"/>
</dbReference>
<evidence type="ECO:0000256" key="2">
    <source>
        <dbReference type="ARBA" id="ARBA00022578"/>
    </source>
</evidence>
<dbReference type="GO" id="GO:0006508">
    <property type="term" value="P:proteolysis"/>
    <property type="evidence" value="ECO:0007669"/>
    <property type="project" value="UniProtKB-KW"/>
</dbReference>
<gene>
    <name evidence="25" type="ORF">PCANC_26004</name>
</gene>
<evidence type="ECO:0000256" key="20">
    <source>
        <dbReference type="ARBA" id="ARBA00023172"/>
    </source>
</evidence>
<dbReference type="SUPFAM" id="SSF53098">
    <property type="entry name" value="Ribonuclease H-like"/>
    <property type="match status" value="1"/>
</dbReference>
<keyword evidence="17" id="KW-0695">RNA-directed DNA polymerase</keyword>
<evidence type="ECO:0000256" key="21">
    <source>
        <dbReference type="ARBA" id="ARBA00023268"/>
    </source>
</evidence>
<keyword evidence="26" id="KW-1185">Reference proteome</keyword>
<evidence type="ECO:0000256" key="1">
    <source>
        <dbReference type="ARBA" id="ARBA00002180"/>
    </source>
</evidence>
<dbReference type="PANTHER" id="PTHR42648">
    <property type="entry name" value="TRANSPOSASE, PUTATIVE-RELATED"/>
    <property type="match status" value="1"/>
</dbReference>
<dbReference type="PROSITE" id="PS50994">
    <property type="entry name" value="INTEGRASE"/>
    <property type="match status" value="1"/>
</dbReference>
<keyword evidence="18" id="KW-0239">DNA-directed DNA polymerase</keyword>
<evidence type="ECO:0000256" key="23">
    <source>
        <dbReference type="ARBA" id="ARBA00049244"/>
    </source>
</evidence>
<dbReference type="InterPro" id="IPR054722">
    <property type="entry name" value="PolX-like_BBD"/>
</dbReference>
<organism evidence="25 26">
    <name type="scientific">Puccinia coronata f. sp. avenae</name>
    <dbReference type="NCBI Taxonomy" id="200324"/>
    <lineage>
        <taxon>Eukaryota</taxon>
        <taxon>Fungi</taxon>
        <taxon>Dikarya</taxon>
        <taxon>Basidiomycota</taxon>
        <taxon>Pucciniomycotina</taxon>
        <taxon>Pucciniomycetes</taxon>
        <taxon>Pucciniales</taxon>
        <taxon>Pucciniaceae</taxon>
        <taxon>Puccinia</taxon>
    </lineage>
</organism>
<dbReference type="Pfam" id="PF25597">
    <property type="entry name" value="SH3_retrovirus"/>
    <property type="match status" value="1"/>
</dbReference>
<dbReference type="OrthoDB" id="3054497at2759"/>
<dbReference type="Gene3D" id="3.30.420.10">
    <property type="entry name" value="Ribonuclease H-like superfamily/Ribonuclease H"/>
    <property type="match status" value="1"/>
</dbReference>
<evidence type="ECO:0000256" key="15">
    <source>
        <dbReference type="ARBA" id="ARBA00022884"/>
    </source>
</evidence>